<accession>A0A1V4J303</accession>
<sequence length="114" mass="12735">MRKIYLNVDGSHSALWIHFAFNTFDDYNRLLQSLLDAASFHSLATLELLLPVTLLCDAEKGKMSLVYRGLKMFDGHSMFKPLKQDGVKYVAVSIATGVKSKGILLLPFQKTTSP</sequence>
<protein>
    <submittedName>
        <fullName evidence="1">Uncharacterized protein</fullName>
    </submittedName>
</protein>
<organism evidence="1 2">
    <name type="scientific">Patagioenas fasciata monilis</name>
    <dbReference type="NCBI Taxonomy" id="372326"/>
    <lineage>
        <taxon>Eukaryota</taxon>
        <taxon>Metazoa</taxon>
        <taxon>Chordata</taxon>
        <taxon>Craniata</taxon>
        <taxon>Vertebrata</taxon>
        <taxon>Euteleostomi</taxon>
        <taxon>Archelosauria</taxon>
        <taxon>Archosauria</taxon>
        <taxon>Dinosauria</taxon>
        <taxon>Saurischia</taxon>
        <taxon>Theropoda</taxon>
        <taxon>Coelurosauria</taxon>
        <taxon>Aves</taxon>
        <taxon>Neognathae</taxon>
        <taxon>Neoaves</taxon>
        <taxon>Columbimorphae</taxon>
        <taxon>Columbiformes</taxon>
        <taxon>Columbidae</taxon>
        <taxon>Patagioenas</taxon>
    </lineage>
</organism>
<reference evidence="1 2" key="1">
    <citation type="submission" date="2016-02" db="EMBL/GenBank/DDBJ databases">
        <title>Band-tailed pigeon sequencing and assembly.</title>
        <authorList>
            <person name="Soares A.E."/>
            <person name="Novak B.J."/>
            <person name="Rice E.S."/>
            <person name="O'Connell B."/>
            <person name="Chang D."/>
            <person name="Weber S."/>
            <person name="Shapiro B."/>
        </authorList>
    </citation>
    <scope>NUCLEOTIDE SEQUENCE [LARGE SCALE GENOMIC DNA]</scope>
    <source>
        <strain evidence="1">BTP2013</strain>
        <tissue evidence="1">Blood</tissue>
    </source>
</reference>
<proteinExistence type="predicted"/>
<name>A0A1V4J303_PATFA</name>
<dbReference type="AlphaFoldDB" id="A0A1V4J303"/>
<gene>
    <name evidence="1" type="ORF">AV530_016622</name>
</gene>
<evidence type="ECO:0000313" key="1">
    <source>
        <dbReference type="EMBL" id="OPJ66596.1"/>
    </source>
</evidence>
<dbReference type="EMBL" id="LSYS01009367">
    <property type="protein sequence ID" value="OPJ66596.1"/>
    <property type="molecule type" value="Genomic_DNA"/>
</dbReference>
<keyword evidence="2" id="KW-1185">Reference proteome</keyword>
<evidence type="ECO:0000313" key="2">
    <source>
        <dbReference type="Proteomes" id="UP000190648"/>
    </source>
</evidence>
<comment type="caution">
    <text evidence="1">The sequence shown here is derived from an EMBL/GenBank/DDBJ whole genome shotgun (WGS) entry which is preliminary data.</text>
</comment>
<dbReference type="OrthoDB" id="10547629at2759"/>
<dbReference type="Proteomes" id="UP000190648">
    <property type="component" value="Unassembled WGS sequence"/>
</dbReference>